<proteinExistence type="predicted"/>
<gene>
    <name evidence="1" type="ORF">P1N92_03070</name>
</gene>
<evidence type="ECO:0000313" key="1">
    <source>
        <dbReference type="EMBL" id="MDG9733099.1"/>
    </source>
</evidence>
<protein>
    <submittedName>
        <fullName evidence="1">Uncharacterized protein</fullName>
    </submittedName>
</protein>
<dbReference type="EMBL" id="JARGDN010000003">
    <property type="protein sequence ID" value="MDG9733099.1"/>
    <property type="molecule type" value="Genomic_DNA"/>
</dbReference>
<organism evidence="1 2">
    <name type="scientific">Leuconostoc pseudomesenteroides</name>
    <dbReference type="NCBI Taxonomy" id="33968"/>
    <lineage>
        <taxon>Bacteria</taxon>
        <taxon>Bacillati</taxon>
        <taxon>Bacillota</taxon>
        <taxon>Bacilli</taxon>
        <taxon>Lactobacillales</taxon>
        <taxon>Lactobacillaceae</taxon>
        <taxon>Leuconostoc</taxon>
    </lineage>
</organism>
<keyword evidence="2" id="KW-1185">Reference proteome</keyword>
<sequence length="52" mass="6006">MKTQIITGFWTAKSFVERLNGTLAELETDGHKIIEVQYTDSFFSYSALILYK</sequence>
<dbReference type="Proteomes" id="UP001529201">
    <property type="component" value="Unassembled WGS sequence"/>
</dbReference>
<accession>A0ABT6HC78</accession>
<dbReference type="RefSeq" id="WP_010279538.1">
    <property type="nucleotide sequence ID" value="NZ_BMBQ01000012.1"/>
</dbReference>
<comment type="caution">
    <text evidence="1">The sequence shown here is derived from an EMBL/GenBank/DDBJ whole genome shotgun (WGS) entry which is preliminary data.</text>
</comment>
<name>A0ABT6HC78_LEUPS</name>
<dbReference type="GeneID" id="64345484"/>
<reference evidence="1 2" key="1">
    <citation type="submission" date="2023-02" db="EMBL/GenBank/DDBJ databases">
        <title>Antimicrobial susceptibility testing and tentative epidemiological cut-off values for Lactobacillaceae family species intended for ingestion.</title>
        <authorList>
            <person name="Noehr-Meldgaard K."/>
            <person name="Struve C."/>
            <person name="Ingmer H."/>
            <person name="Koza A."/>
            <person name="Al-Nakeeb K."/>
            <person name="Agersoe Y."/>
        </authorList>
    </citation>
    <scope>NUCLEOTIDE SEQUENCE [LARGE SCALE GENOMIC DNA]</scope>
    <source>
        <strain evidence="1 2">DSM 20193</strain>
    </source>
</reference>
<evidence type="ECO:0000313" key="2">
    <source>
        <dbReference type="Proteomes" id="UP001529201"/>
    </source>
</evidence>